<dbReference type="AlphaFoldDB" id="A0A6N6VHX0"/>
<evidence type="ECO:0000313" key="1">
    <source>
        <dbReference type="EMBL" id="KAB7738421.1"/>
    </source>
</evidence>
<keyword evidence="2" id="KW-1185">Reference proteome</keyword>
<accession>A0A6N6VHX0</accession>
<organism evidence="1 2">
    <name type="scientific">Parvibaculum sedimenti</name>
    <dbReference type="NCBI Taxonomy" id="2608632"/>
    <lineage>
        <taxon>Bacteria</taxon>
        <taxon>Pseudomonadati</taxon>
        <taxon>Pseudomonadota</taxon>
        <taxon>Alphaproteobacteria</taxon>
        <taxon>Hyphomicrobiales</taxon>
        <taxon>Parvibaculaceae</taxon>
        <taxon>Parvibaculum</taxon>
    </lineage>
</organism>
<dbReference type="RefSeq" id="WP_152217651.1">
    <property type="nucleotide sequence ID" value="NZ_WESC01000025.1"/>
</dbReference>
<comment type="caution">
    <text evidence="1">The sequence shown here is derived from an EMBL/GenBank/DDBJ whole genome shotgun (WGS) entry which is preliminary data.</text>
</comment>
<gene>
    <name evidence="1" type="ORF">F2P47_17325</name>
</gene>
<name>A0A6N6VHX0_9HYPH</name>
<dbReference type="Proteomes" id="UP000468901">
    <property type="component" value="Unassembled WGS sequence"/>
</dbReference>
<evidence type="ECO:0000313" key="2">
    <source>
        <dbReference type="Proteomes" id="UP000468901"/>
    </source>
</evidence>
<proteinExistence type="predicted"/>
<reference evidence="1 2" key="1">
    <citation type="submission" date="2019-09" db="EMBL/GenBank/DDBJ databases">
        <title>Parvibaculum sedimenti sp. nov., isolated from sediment.</title>
        <authorList>
            <person name="Wang Y."/>
        </authorList>
    </citation>
    <scope>NUCLEOTIDE SEQUENCE [LARGE SCALE GENOMIC DNA]</scope>
    <source>
        <strain evidence="1 2">HXT-9</strain>
    </source>
</reference>
<protein>
    <submittedName>
        <fullName evidence="1">Uncharacterized protein</fullName>
    </submittedName>
</protein>
<dbReference type="EMBL" id="WESC01000025">
    <property type="protein sequence ID" value="KAB7738421.1"/>
    <property type="molecule type" value="Genomic_DNA"/>
</dbReference>
<sequence length="264" mass="29299">MTSEQIGAYLRLLDVQSIWDFVRPTGVHEPEGFELIGEACLRHAITVAAGEVNAENNLSGSDREPTSDEIIHWVQTEGSLQKARRQMRSRLELNQLRALIFDGHSGKDLTISPEFWRTSIGAETLQTGKFDPSYLQAATGHPTVALDSGQHSSVFVFLEIEADDEAAFRRARVNKISAQPAPGRRRGRPATWDWEGAFASAAAVANTVDGIEIQGDGVLARLERIFAEYFIRTTDDEPGGTMMREKANKFLKIMIEEVQLSKGR</sequence>